<reference evidence="3" key="1">
    <citation type="submission" date="2016-04" db="EMBL/GenBank/DDBJ databases">
        <authorList>
            <person name="Evans L.H."/>
            <person name="Alamgir A."/>
            <person name="Owens N."/>
            <person name="Weber N.D."/>
            <person name="Virtaneva K."/>
            <person name="Barbian K."/>
            <person name="Babar A."/>
            <person name="Rosenke K."/>
        </authorList>
    </citation>
    <scope>NUCLEOTIDE SEQUENCE [LARGE SCALE GENOMIC DNA]</scope>
    <source>
        <strain evidence="3">CBS 101.48</strain>
    </source>
</reference>
<dbReference type="PANTHER" id="PTHR35711">
    <property type="entry name" value="EXPRESSED PROTEIN"/>
    <property type="match status" value="1"/>
</dbReference>
<name>A0A163K7A0_ABSGL</name>
<evidence type="ECO:0000313" key="3">
    <source>
        <dbReference type="EMBL" id="SAM08626.1"/>
    </source>
</evidence>
<feature type="compositionally biased region" description="Low complexity" evidence="1">
    <location>
        <begin position="53"/>
        <end position="64"/>
    </location>
</feature>
<feature type="region of interest" description="Disordered" evidence="1">
    <location>
        <begin position="1"/>
        <end position="41"/>
    </location>
</feature>
<evidence type="ECO:0000313" key="4">
    <source>
        <dbReference type="Proteomes" id="UP000078561"/>
    </source>
</evidence>
<feature type="compositionally biased region" description="Low complexity" evidence="1">
    <location>
        <begin position="1"/>
        <end position="19"/>
    </location>
</feature>
<feature type="domain" description="PH" evidence="2">
    <location>
        <begin position="221"/>
        <end position="352"/>
    </location>
</feature>
<dbReference type="STRING" id="4829.A0A163K7A0"/>
<dbReference type="EMBL" id="LT554895">
    <property type="protein sequence ID" value="SAM08626.1"/>
    <property type="molecule type" value="Genomic_DNA"/>
</dbReference>
<dbReference type="OrthoDB" id="5563754at2759"/>
<feature type="compositionally biased region" description="Low complexity" evidence="1">
    <location>
        <begin position="661"/>
        <end position="674"/>
    </location>
</feature>
<feature type="compositionally biased region" description="Polar residues" evidence="1">
    <location>
        <begin position="20"/>
        <end position="30"/>
    </location>
</feature>
<dbReference type="InParanoid" id="A0A163K7A0"/>
<feature type="compositionally biased region" description="Basic and acidic residues" evidence="1">
    <location>
        <begin position="689"/>
        <end position="700"/>
    </location>
</feature>
<sequence>MPTFLSSSSSSSRPQSPSPTKQQQWLNNVSPLPRPSLSESALPSRRILLRSNNSNISTTSTSSTVGIRPPRFVKPSSSSSNSLITSTASDDKHGMQSFVNMYEDYSQKVYMEGYLMHQDKKYFVELCGTTLALWDIERPGEVVTPDYIPIMVDTRAYPTLRQQFTLELSHKKKNMVFDTLDPASLTKWICALRLACFERQLLNRFFTLRLFSLTETTKNTASNSAGHLQVLLPNNKNEWKKLWVVVTDNANSNHDTIGKKSKILQKQPLDQATFCPQLTILDSKKSKSPLLTLKRVDHAYAVYPESPSLVYQSTLIRLEGVQQDDQPISILLMADSSNHLTQWLSSLYNAFKLYGRPHSLVQDPMNPVALNFGELLPDNGDNGPGNWWLDTEDVIQDMDIFTTMNSQEVYQLLATILQQKQSSVLHQQVASSSASSIATNTAYSHHHHPQQRANSLPLITVESIDCPRQRSTSDAGILNEPSIRSALHSQVADSSDESDDNSDDDDDDFEDEADSDDEPIGKSKPTALQKASTKKAFSSLLIPDFDFGNGFDTDRSGSASSSIVLSGGPSPSSSDRLSSSRRPSMQRRQNSSSSTTISSGNSDTASSKKPSPAPPASSLFGDFSLPTDFNKYLDPSTSTPSRLSTPDRKYSLPANVKLYNSSGSSSPAMSSSSFNERRSSSWYDYGNGWDDRSPRARYLDEDYIYQEGDDDDDDDEDDKTGYDDDSDDGDYEQDGPLIPSLNDHFAPRNSLLDTLAGEQLSAREQIEYARATGQPLIQMPSKPRPPKGGLVGVISQREKSRRQGNGMRVAERVNQHHVDRFEREKERRIMEQRQQQYMKHQIMMYAANGYVHPMMMHPYMAQPGIGPLPSPAATSSTPMIPPSPPYPSSSPLTPTHSASPSASYSYGRPYSPSGNSYFGLGGNTAMYPTCLSPQPFINNTMERRNSRPLLSEEEEEDEPLYSPYMAYHQPDQQHYPRNISPPFYQNMNPVPSTGSSSVHL</sequence>
<feature type="region of interest" description="Disordered" evidence="1">
    <location>
        <begin position="870"/>
        <end position="905"/>
    </location>
</feature>
<proteinExistence type="predicted"/>
<organism evidence="3">
    <name type="scientific">Absidia glauca</name>
    <name type="common">Pin mould</name>
    <dbReference type="NCBI Taxonomy" id="4829"/>
    <lineage>
        <taxon>Eukaryota</taxon>
        <taxon>Fungi</taxon>
        <taxon>Fungi incertae sedis</taxon>
        <taxon>Mucoromycota</taxon>
        <taxon>Mucoromycotina</taxon>
        <taxon>Mucoromycetes</taxon>
        <taxon>Mucorales</taxon>
        <taxon>Cunninghamellaceae</taxon>
        <taxon>Absidia</taxon>
    </lineage>
</organism>
<dbReference type="OMA" id="EWKEHIS"/>
<dbReference type="AlphaFoldDB" id="A0A163K7A0"/>
<feature type="compositionally biased region" description="Low complexity" evidence="1">
    <location>
        <begin position="556"/>
        <end position="610"/>
    </location>
</feature>
<dbReference type="Proteomes" id="UP000078561">
    <property type="component" value="Unassembled WGS sequence"/>
</dbReference>
<protein>
    <recommendedName>
        <fullName evidence="2">PH domain-containing protein</fullName>
    </recommendedName>
</protein>
<feature type="compositionally biased region" description="Acidic residues" evidence="1">
    <location>
        <begin position="701"/>
        <end position="733"/>
    </location>
</feature>
<evidence type="ECO:0000256" key="1">
    <source>
        <dbReference type="SAM" id="MobiDB-lite"/>
    </source>
</evidence>
<feature type="compositionally biased region" description="Pro residues" evidence="1">
    <location>
        <begin position="879"/>
        <end position="888"/>
    </location>
</feature>
<feature type="compositionally biased region" description="Low complexity" evidence="1">
    <location>
        <begin position="633"/>
        <end position="644"/>
    </location>
</feature>
<feature type="compositionally biased region" description="Polar residues" evidence="1">
    <location>
        <begin position="983"/>
        <end position="1000"/>
    </location>
</feature>
<accession>A0A163K7A0</accession>
<dbReference type="InterPro" id="IPR001849">
    <property type="entry name" value="PH_domain"/>
</dbReference>
<feature type="compositionally biased region" description="Low complexity" evidence="1">
    <location>
        <begin position="889"/>
        <end position="905"/>
    </location>
</feature>
<feature type="region of interest" description="Disordered" evidence="1">
    <location>
        <begin position="555"/>
        <end position="745"/>
    </location>
</feature>
<feature type="region of interest" description="Disordered" evidence="1">
    <location>
        <begin position="947"/>
        <end position="1000"/>
    </location>
</feature>
<keyword evidence="4" id="KW-1185">Reference proteome</keyword>
<gene>
    <name evidence="3" type="primary">ABSGL_14289.1 scaffold 14385</name>
</gene>
<evidence type="ECO:0000259" key="2">
    <source>
        <dbReference type="PROSITE" id="PS50003"/>
    </source>
</evidence>
<dbReference type="PANTHER" id="PTHR35711:SF1">
    <property type="entry name" value="ECTODERMAL, ISOFORM F"/>
    <property type="match status" value="1"/>
</dbReference>
<dbReference type="Pfam" id="PF25381">
    <property type="entry name" value="PH_26"/>
    <property type="match status" value="1"/>
</dbReference>
<feature type="compositionally biased region" description="Low complexity" evidence="1">
    <location>
        <begin position="76"/>
        <end position="88"/>
    </location>
</feature>
<dbReference type="InterPro" id="IPR058155">
    <property type="entry name" value="Skg3/CAF120-like_PH"/>
</dbReference>
<feature type="region of interest" description="Disordered" evidence="1">
    <location>
        <begin position="470"/>
        <end position="532"/>
    </location>
</feature>
<dbReference type="SUPFAM" id="SSF50729">
    <property type="entry name" value="PH domain-like"/>
    <property type="match status" value="1"/>
</dbReference>
<dbReference type="SMART" id="SM00233">
    <property type="entry name" value="PH"/>
    <property type="match status" value="2"/>
</dbReference>
<feature type="compositionally biased region" description="Acidic residues" evidence="1">
    <location>
        <begin position="494"/>
        <end position="518"/>
    </location>
</feature>
<feature type="region of interest" description="Disordered" evidence="1">
    <location>
        <begin position="53"/>
        <end position="89"/>
    </location>
</feature>
<dbReference type="PROSITE" id="PS50003">
    <property type="entry name" value="PH_DOMAIN"/>
    <property type="match status" value="1"/>
</dbReference>